<sequence length="90" mass="9151">MDSPPVTALDAAGAKPKAVSLQPKGGVDMVSAGGRLEIQGSKPISGNSPGKVDIIQSTTVHGSPFCCLKPLSGDLASAFLKPLESHQHCD</sequence>
<dbReference type="Proteomes" id="UP001055115">
    <property type="component" value="Unassembled WGS sequence"/>
</dbReference>
<proteinExistence type="predicted"/>
<reference evidence="2 3" key="1">
    <citation type="submission" date="2022-03" db="EMBL/GenBank/DDBJ databases">
        <title>Genome data of Colletotrichum spp.</title>
        <authorList>
            <person name="Utami Y.D."/>
            <person name="Hiruma K."/>
        </authorList>
    </citation>
    <scope>NUCLEOTIDE SEQUENCE [LARGE SCALE GENOMIC DNA]</scope>
    <source>
        <strain evidence="2 3">MAFF 239500</strain>
    </source>
</reference>
<dbReference type="GeneID" id="73328662"/>
<feature type="region of interest" description="Disordered" evidence="1">
    <location>
        <begin position="1"/>
        <end position="20"/>
    </location>
</feature>
<name>A0AA37P8N4_9PEZI</name>
<evidence type="ECO:0000313" key="3">
    <source>
        <dbReference type="Proteomes" id="UP001055115"/>
    </source>
</evidence>
<protein>
    <submittedName>
        <fullName evidence="2">Uncharacterized protein</fullName>
    </submittedName>
</protein>
<dbReference type="AlphaFoldDB" id="A0AA37P8N4"/>
<dbReference type="RefSeq" id="XP_049130029.1">
    <property type="nucleotide sequence ID" value="XM_049274072.1"/>
</dbReference>
<accession>A0AA37P8N4</accession>
<dbReference type="EMBL" id="BQXU01000020">
    <property type="protein sequence ID" value="GKT47679.1"/>
    <property type="molecule type" value="Genomic_DNA"/>
</dbReference>
<keyword evidence="3" id="KW-1185">Reference proteome</keyword>
<comment type="caution">
    <text evidence="2">The sequence shown here is derived from an EMBL/GenBank/DDBJ whole genome shotgun (WGS) entry which is preliminary data.</text>
</comment>
<evidence type="ECO:0000256" key="1">
    <source>
        <dbReference type="SAM" id="MobiDB-lite"/>
    </source>
</evidence>
<gene>
    <name evidence="2" type="ORF">ColSpa_07860</name>
</gene>
<evidence type="ECO:0000313" key="2">
    <source>
        <dbReference type="EMBL" id="GKT47679.1"/>
    </source>
</evidence>
<organism evidence="2 3">
    <name type="scientific">Colletotrichum spaethianum</name>
    <dbReference type="NCBI Taxonomy" id="700344"/>
    <lineage>
        <taxon>Eukaryota</taxon>
        <taxon>Fungi</taxon>
        <taxon>Dikarya</taxon>
        <taxon>Ascomycota</taxon>
        <taxon>Pezizomycotina</taxon>
        <taxon>Sordariomycetes</taxon>
        <taxon>Hypocreomycetidae</taxon>
        <taxon>Glomerellales</taxon>
        <taxon>Glomerellaceae</taxon>
        <taxon>Colletotrichum</taxon>
        <taxon>Colletotrichum spaethianum species complex</taxon>
    </lineage>
</organism>